<sequence length="274" mass="30112">MTGCPAEFQSKDYLMFDLGQLKGRVLRKSDEESVVVAYGDVVFRKGDQSSVANPAFLTDTVIELWFELLEDSTTRELGRLSQGALSFHFLRPSISFLISHITDPVYLEQALPDISHQTVVFIPVNDNIATESAGGSHWSLLVYYRPLSTFFCFDSYHGLNKAPASNTAKKLASVIHAGTSPKFHVIANAPQQSNGYDCGVYVLGVVEILTERLMRHAKVSSQPDAADMTLEEKENPKSIAFWALSEVDFSAGTASSKRQEILQTVTDLAALSPS</sequence>
<dbReference type="PROSITE" id="PS50600">
    <property type="entry name" value="ULP_PROTEASE"/>
    <property type="match status" value="1"/>
</dbReference>
<evidence type="ECO:0000256" key="2">
    <source>
        <dbReference type="ARBA" id="ARBA00022670"/>
    </source>
</evidence>
<dbReference type="InterPro" id="IPR044613">
    <property type="entry name" value="Nep1/2-like"/>
</dbReference>
<evidence type="ECO:0000313" key="7">
    <source>
        <dbReference type="Proteomes" id="UP000070544"/>
    </source>
</evidence>
<feature type="domain" description="Ubiquitin-like protease family profile" evidence="5">
    <location>
        <begin position="41"/>
        <end position="209"/>
    </location>
</feature>
<dbReference type="Pfam" id="PF02902">
    <property type="entry name" value="Peptidase_C48"/>
    <property type="match status" value="1"/>
</dbReference>
<dbReference type="InterPro" id="IPR003653">
    <property type="entry name" value="Peptidase_C48_C"/>
</dbReference>
<dbReference type="EMBL" id="KQ965827">
    <property type="protein sequence ID" value="KXS10432.1"/>
    <property type="molecule type" value="Genomic_DNA"/>
</dbReference>
<gene>
    <name evidence="6" type="ORF">M427DRAFT_62408</name>
</gene>
<dbReference type="GO" id="GO:0019784">
    <property type="term" value="F:deNEDDylase activity"/>
    <property type="evidence" value="ECO:0007669"/>
    <property type="project" value="InterPro"/>
</dbReference>
<keyword evidence="2" id="KW-0645">Protease</keyword>
<keyword evidence="3" id="KW-0378">Hydrolase</keyword>
<dbReference type="GO" id="GO:0000338">
    <property type="term" value="P:protein deneddylation"/>
    <property type="evidence" value="ECO:0007669"/>
    <property type="project" value="TreeGrafter"/>
</dbReference>
<evidence type="ECO:0000313" key="6">
    <source>
        <dbReference type="EMBL" id="KXS10432.1"/>
    </source>
</evidence>
<organism evidence="6 7">
    <name type="scientific">Gonapodya prolifera (strain JEL478)</name>
    <name type="common">Monoblepharis prolifera</name>
    <dbReference type="NCBI Taxonomy" id="1344416"/>
    <lineage>
        <taxon>Eukaryota</taxon>
        <taxon>Fungi</taxon>
        <taxon>Fungi incertae sedis</taxon>
        <taxon>Chytridiomycota</taxon>
        <taxon>Chytridiomycota incertae sedis</taxon>
        <taxon>Monoblepharidomycetes</taxon>
        <taxon>Monoblepharidales</taxon>
        <taxon>Gonapodyaceae</taxon>
        <taxon>Gonapodya</taxon>
    </lineage>
</organism>
<proteinExistence type="inferred from homology"/>
<dbReference type="PANTHER" id="PTHR46468">
    <property type="entry name" value="SENTRIN-SPECIFIC PROTEASE 8"/>
    <property type="match status" value="1"/>
</dbReference>
<dbReference type="OMA" id="GFYFEYL"/>
<dbReference type="InterPro" id="IPR038765">
    <property type="entry name" value="Papain-like_cys_pep_sf"/>
</dbReference>
<comment type="similarity">
    <text evidence="1">Belongs to the peptidase C48 family.</text>
</comment>
<evidence type="ECO:0000256" key="4">
    <source>
        <dbReference type="ARBA" id="ARBA00022807"/>
    </source>
</evidence>
<dbReference type="STRING" id="1344416.A0A139A108"/>
<dbReference type="GO" id="GO:0006508">
    <property type="term" value="P:proteolysis"/>
    <property type="evidence" value="ECO:0007669"/>
    <property type="project" value="UniProtKB-KW"/>
</dbReference>
<accession>A0A139A108</accession>
<dbReference type="AlphaFoldDB" id="A0A139A108"/>
<name>A0A139A108_GONPJ</name>
<evidence type="ECO:0000256" key="1">
    <source>
        <dbReference type="ARBA" id="ARBA00005234"/>
    </source>
</evidence>
<reference evidence="6 7" key="1">
    <citation type="journal article" date="2015" name="Genome Biol. Evol.">
        <title>Phylogenomic analyses indicate that early fungi evolved digesting cell walls of algal ancestors of land plants.</title>
        <authorList>
            <person name="Chang Y."/>
            <person name="Wang S."/>
            <person name="Sekimoto S."/>
            <person name="Aerts A.L."/>
            <person name="Choi C."/>
            <person name="Clum A."/>
            <person name="LaButti K.M."/>
            <person name="Lindquist E.A."/>
            <person name="Yee Ngan C."/>
            <person name="Ohm R.A."/>
            <person name="Salamov A.A."/>
            <person name="Grigoriev I.V."/>
            <person name="Spatafora J.W."/>
            <person name="Berbee M.L."/>
        </authorList>
    </citation>
    <scope>NUCLEOTIDE SEQUENCE [LARGE SCALE GENOMIC DNA]</scope>
    <source>
        <strain evidence="6 7">JEL478</strain>
    </source>
</reference>
<dbReference type="GO" id="GO:0008234">
    <property type="term" value="F:cysteine-type peptidase activity"/>
    <property type="evidence" value="ECO:0007669"/>
    <property type="project" value="UniProtKB-KW"/>
</dbReference>
<dbReference type="Proteomes" id="UP000070544">
    <property type="component" value="Unassembled WGS sequence"/>
</dbReference>
<dbReference type="Gene3D" id="3.40.395.10">
    <property type="entry name" value="Adenoviral Proteinase, Chain A"/>
    <property type="match status" value="1"/>
</dbReference>
<protein>
    <submittedName>
        <fullName evidence="6">Cysteine proteinase</fullName>
    </submittedName>
</protein>
<dbReference type="OrthoDB" id="5065855at2759"/>
<keyword evidence="7" id="KW-1185">Reference proteome</keyword>
<keyword evidence="4" id="KW-0788">Thiol protease</keyword>
<dbReference type="SUPFAM" id="SSF54001">
    <property type="entry name" value="Cysteine proteinases"/>
    <property type="match status" value="1"/>
</dbReference>
<evidence type="ECO:0000259" key="5">
    <source>
        <dbReference type="PROSITE" id="PS50600"/>
    </source>
</evidence>
<evidence type="ECO:0000256" key="3">
    <source>
        <dbReference type="ARBA" id="ARBA00022801"/>
    </source>
</evidence>
<dbReference type="PANTHER" id="PTHR46468:SF1">
    <property type="entry name" value="SENTRIN-SPECIFIC PROTEASE 8"/>
    <property type="match status" value="1"/>
</dbReference>